<evidence type="ECO:0000256" key="4">
    <source>
        <dbReference type="ARBA" id="ARBA00022692"/>
    </source>
</evidence>
<dbReference type="GO" id="GO:0005886">
    <property type="term" value="C:plasma membrane"/>
    <property type="evidence" value="ECO:0007669"/>
    <property type="project" value="UniProtKB-SubCell"/>
</dbReference>
<dbReference type="AlphaFoldDB" id="A0AAN7LLP9"/>
<keyword evidence="3" id="KW-1003">Cell membrane</keyword>
<keyword evidence="2" id="KW-0217">Developmental protein</keyword>
<keyword evidence="10" id="KW-1185">Reference proteome</keyword>
<dbReference type="Pfam" id="PF08137">
    <property type="entry name" value="DVL"/>
    <property type="match status" value="1"/>
</dbReference>
<accession>A0AAN7LLP9</accession>
<keyword evidence="5" id="KW-1133">Transmembrane helix</keyword>
<evidence type="ECO:0000313" key="10">
    <source>
        <dbReference type="Proteomes" id="UP001346149"/>
    </source>
</evidence>
<evidence type="ECO:0000256" key="1">
    <source>
        <dbReference type="ARBA" id="ARBA00004162"/>
    </source>
</evidence>
<dbReference type="PANTHER" id="PTHR47596:SF2">
    <property type="entry name" value="SMALL POLYPEPTIDE DEVIL 9"/>
    <property type="match status" value="1"/>
</dbReference>
<dbReference type="Proteomes" id="UP001346149">
    <property type="component" value="Unassembled WGS sequence"/>
</dbReference>
<keyword evidence="4" id="KW-0812">Transmembrane</keyword>
<comment type="similarity">
    <text evidence="7">Belongs to the DVL/RTFL small polypeptides family.</text>
</comment>
<keyword evidence="6" id="KW-0472">Membrane</keyword>
<evidence type="ECO:0000256" key="5">
    <source>
        <dbReference type="ARBA" id="ARBA00022989"/>
    </source>
</evidence>
<evidence type="ECO:0000256" key="7">
    <source>
        <dbReference type="ARBA" id="ARBA00024340"/>
    </source>
</evidence>
<feature type="compositionally biased region" description="Low complexity" evidence="8">
    <location>
        <begin position="29"/>
        <end position="53"/>
    </location>
</feature>
<evidence type="ECO:0000256" key="6">
    <source>
        <dbReference type="ARBA" id="ARBA00023136"/>
    </source>
</evidence>
<gene>
    <name evidence="9" type="ORF">SAY86_019895</name>
</gene>
<name>A0AAN7LLP9_TRANT</name>
<evidence type="ECO:0000256" key="2">
    <source>
        <dbReference type="ARBA" id="ARBA00022473"/>
    </source>
</evidence>
<organism evidence="9 10">
    <name type="scientific">Trapa natans</name>
    <name type="common">Water chestnut</name>
    <dbReference type="NCBI Taxonomy" id="22666"/>
    <lineage>
        <taxon>Eukaryota</taxon>
        <taxon>Viridiplantae</taxon>
        <taxon>Streptophyta</taxon>
        <taxon>Embryophyta</taxon>
        <taxon>Tracheophyta</taxon>
        <taxon>Spermatophyta</taxon>
        <taxon>Magnoliopsida</taxon>
        <taxon>eudicotyledons</taxon>
        <taxon>Gunneridae</taxon>
        <taxon>Pentapetalae</taxon>
        <taxon>rosids</taxon>
        <taxon>malvids</taxon>
        <taxon>Myrtales</taxon>
        <taxon>Lythraceae</taxon>
        <taxon>Trapa</taxon>
    </lineage>
</organism>
<dbReference type="GO" id="GO:0008285">
    <property type="term" value="P:negative regulation of cell population proliferation"/>
    <property type="evidence" value="ECO:0007669"/>
    <property type="project" value="InterPro"/>
</dbReference>
<sequence>MAMNESYSESSKKEALSTCYSSSKNHISRSFSTKMSSNNSSSSNSPLLMKSCSTRVVNGKGGGRKSSFLPRSVSQKSSNITKKCTNLAKEHKARFYIMKRCITMLVCWNKHGDH</sequence>
<reference evidence="9 10" key="1">
    <citation type="journal article" date="2023" name="Hortic Res">
        <title>Pangenome of water caltrop reveals structural variations and asymmetric subgenome divergence after allopolyploidization.</title>
        <authorList>
            <person name="Zhang X."/>
            <person name="Chen Y."/>
            <person name="Wang L."/>
            <person name="Yuan Y."/>
            <person name="Fang M."/>
            <person name="Shi L."/>
            <person name="Lu R."/>
            <person name="Comes H.P."/>
            <person name="Ma Y."/>
            <person name="Chen Y."/>
            <person name="Huang G."/>
            <person name="Zhou Y."/>
            <person name="Zheng Z."/>
            <person name="Qiu Y."/>
        </authorList>
    </citation>
    <scope>NUCLEOTIDE SEQUENCE [LARGE SCALE GENOMIC DNA]</scope>
    <source>
        <strain evidence="9">F231</strain>
    </source>
</reference>
<evidence type="ECO:0000256" key="8">
    <source>
        <dbReference type="SAM" id="MobiDB-lite"/>
    </source>
</evidence>
<proteinExistence type="inferred from homology"/>
<dbReference type="InterPro" id="IPR052692">
    <property type="entry name" value="DVL_RTFL_polypeptides"/>
</dbReference>
<feature type="region of interest" description="Disordered" evidence="8">
    <location>
        <begin position="29"/>
        <end position="78"/>
    </location>
</feature>
<comment type="subcellular location">
    <subcellularLocation>
        <location evidence="1">Cell membrane</location>
        <topology evidence="1">Single-pass membrane protein</topology>
    </subcellularLocation>
</comment>
<dbReference type="EMBL" id="JAXQNO010000011">
    <property type="protein sequence ID" value="KAK4788576.1"/>
    <property type="molecule type" value="Genomic_DNA"/>
</dbReference>
<evidence type="ECO:0000313" key="9">
    <source>
        <dbReference type="EMBL" id="KAK4788576.1"/>
    </source>
</evidence>
<dbReference type="GO" id="GO:0048367">
    <property type="term" value="P:shoot system development"/>
    <property type="evidence" value="ECO:0007669"/>
    <property type="project" value="UniProtKB-ARBA"/>
</dbReference>
<dbReference type="PANTHER" id="PTHR47596">
    <property type="entry name" value="DVL13"/>
    <property type="match status" value="1"/>
</dbReference>
<evidence type="ECO:0000256" key="3">
    <source>
        <dbReference type="ARBA" id="ARBA00022475"/>
    </source>
</evidence>
<protein>
    <submittedName>
        <fullName evidence="9">Uncharacterized protein</fullName>
    </submittedName>
</protein>
<dbReference type="InterPro" id="IPR012552">
    <property type="entry name" value="DVL"/>
</dbReference>
<comment type="caution">
    <text evidence="9">The sequence shown here is derived from an EMBL/GenBank/DDBJ whole genome shotgun (WGS) entry which is preliminary data.</text>
</comment>